<dbReference type="Gene3D" id="1.10.640.10">
    <property type="entry name" value="Haem peroxidase domain superfamily, animal type"/>
    <property type="match status" value="1"/>
</dbReference>
<evidence type="ECO:0000256" key="3">
    <source>
        <dbReference type="ARBA" id="ARBA00023180"/>
    </source>
</evidence>
<dbReference type="RefSeq" id="WP_062902100.1">
    <property type="nucleotide sequence ID" value="NZ_CP013342.1"/>
</dbReference>
<keyword evidence="3" id="KW-0325">Glycoprotein</keyword>
<reference evidence="5" key="1">
    <citation type="submission" date="2015-11" db="EMBL/GenBank/DDBJ databases">
        <title>Complete genome sequence of a polyethylene glycol-degrading strain Sphingopyxis terrae strain 203-1 (NBRC 15098).</title>
        <authorList>
            <person name="Yoshiyuki O."/>
            <person name="Shouta N."/>
            <person name="Nagata Y."/>
            <person name="Numata M."/>
            <person name="Tsuchikane K."/>
            <person name="Hosoyama A."/>
            <person name="Yamazoe A."/>
            <person name="Tsuda M."/>
            <person name="Fujita N."/>
            <person name="Kawai F."/>
        </authorList>
    </citation>
    <scope>NUCLEOTIDE SEQUENCE [LARGE SCALE GENOMIC DNA]</scope>
    <source>
        <strain evidence="5">203-1</strain>
    </source>
</reference>
<evidence type="ECO:0000313" key="4">
    <source>
        <dbReference type="EMBL" id="AMU95494.1"/>
    </source>
</evidence>
<dbReference type="KEGG" id="ster:AOA14_12830"/>
<keyword evidence="4" id="KW-0575">Peroxidase</keyword>
<sequence>MPRHGVYPRDIVPPRSKYSDAGRFGRMFGELPPFAADTPDVRAALMEIGKPGGIMDSKDNLAKTPAELITNPALSAKNSDNPNLTAGFTFLGQFLDHDMTFDPTSSLERQADPEQIANFRTPSLGLDNVYGAGPGGSPHLYDTRGGKGGKFLLEATGTANKFDLPRNSQKVALIGDPRDDENLIISQLQVAFLKFHNEVVDYVKTKIKLTGSDEIFAEAQRIVRWHYQWIVVHEFLRRTCGDAVVDDVLQNGRKYYSWHNEPYIPVEFSVAAYRFGHSQIRPSYRANFTGNGGNPFFAMIFKPTPSDPDDPDDLSGGCRAPRRFVDWPTFFDFADGNVKPNKKIDTTLSTALFRLPGSVVPNPDPKTNPASLAQRNLLRHLTFALPSGQRVARAMKLPELSKGDLADLKPHGFDDRTPLWFYILREAQTVENGERLGPVGARIVTEVFLGLLDGDKGSYLAQDPEWQPFLPTVDASKTGDDFRMVDLLHYAKVA</sequence>
<dbReference type="GO" id="GO:0006979">
    <property type="term" value="P:response to oxidative stress"/>
    <property type="evidence" value="ECO:0007669"/>
    <property type="project" value="InterPro"/>
</dbReference>
<gene>
    <name evidence="4" type="ORF">AOA14_12830</name>
</gene>
<dbReference type="Pfam" id="PF03098">
    <property type="entry name" value="An_peroxidase"/>
    <property type="match status" value="1"/>
</dbReference>
<comment type="subcellular location">
    <subcellularLocation>
        <location evidence="1">Secreted</location>
    </subcellularLocation>
</comment>
<keyword evidence="2" id="KW-0964">Secreted</keyword>
<keyword evidence="4" id="KW-0560">Oxidoreductase</keyword>
<dbReference type="PANTHER" id="PTHR11475:SF4">
    <property type="entry name" value="CHORION PEROXIDASE"/>
    <property type="match status" value="1"/>
</dbReference>
<organism evidence="4 5">
    <name type="scientific">Sphingopyxis terrae subsp. terrae NBRC 15098</name>
    <dbReference type="NCBI Taxonomy" id="1219058"/>
    <lineage>
        <taxon>Bacteria</taxon>
        <taxon>Pseudomonadati</taxon>
        <taxon>Pseudomonadota</taxon>
        <taxon>Alphaproteobacteria</taxon>
        <taxon>Sphingomonadales</taxon>
        <taxon>Sphingomonadaceae</taxon>
        <taxon>Sphingopyxis</taxon>
    </lineage>
</organism>
<dbReference type="PROSITE" id="PS50292">
    <property type="entry name" value="PEROXIDASE_3"/>
    <property type="match status" value="1"/>
</dbReference>
<dbReference type="PANTHER" id="PTHR11475">
    <property type="entry name" value="OXIDASE/PEROXIDASE"/>
    <property type="match status" value="1"/>
</dbReference>
<dbReference type="InterPro" id="IPR010255">
    <property type="entry name" value="Haem_peroxidase_sf"/>
</dbReference>
<dbReference type="Proteomes" id="UP000076234">
    <property type="component" value="Chromosome"/>
</dbReference>
<dbReference type="AlphaFoldDB" id="A0A142W0D4"/>
<reference evidence="4 5" key="2">
    <citation type="journal article" date="2016" name="Genome Announc.">
        <title>Complete Genome Sequence of Sphingopyxis terrae Strain 203-1 (NBRC 111660), a Polyethylene Glycol Degrader.</title>
        <authorList>
            <person name="Ohtsubo Y."/>
            <person name="Nonoyama S."/>
            <person name="Nagata Y."/>
            <person name="Numata M."/>
            <person name="Tsuchikane K."/>
            <person name="Hosoyama A."/>
            <person name="Yamazoe A."/>
            <person name="Tsuda M."/>
            <person name="Fujita N."/>
            <person name="Kawai F."/>
        </authorList>
    </citation>
    <scope>NUCLEOTIDE SEQUENCE [LARGE SCALE GENOMIC DNA]</scope>
    <source>
        <strain evidence="4 5">203-1</strain>
    </source>
</reference>
<dbReference type="GO" id="GO:0020037">
    <property type="term" value="F:heme binding"/>
    <property type="evidence" value="ECO:0007669"/>
    <property type="project" value="InterPro"/>
</dbReference>
<dbReference type="InterPro" id="IPR019791">
    <property type="entry name" value="Haem_peroxidase_animal"/>
</dbReference>
<accession>A0A142W0D4</accession>
<dbReference type="GO" id="GO:0005576">
    <property type="term" value="C:extracellular region"/>
    <property type="evidence" value="ECO:0007669"/>
    <property type="project" value="UniProtKB-SubCell"/>
</dbReference>
<evidence type="ECO:0000256" key="2">
    <source>
        <dbReference type="ARBA" id="ARBA00022525"/>
    </source>
</evidence>
<evidence type="ECO:0000313" key="5">
    <source>
        <dbReference type="Proteomes" id="UP000076234"/>
    </source>
</evidence>
<evidence type="ECO:0000256" key="1">
    <source>
        <dbReference type="ARBA" id="ARBA00004613"/>
    </source>
</evidence>
<name>A0A142W0D4_9SPHN</name>
<protein>
    <submittedName>
        <fullName evidence="4">Peroxidase</fullName>
    </submittedName>
</protein>
<dbReference type="STRING" id="1219058.AOA14_12830"/>
<dbReference type="GO" id="GO:0004601">
    <property type="term" value="F:peroxidase activity"/>
    <property type="evidence" value="ECO:0007669"/>
    <property type="project" value="UniProtKB-KW"/>
</dbReference>
<dbReference type="CDD" id="cd09819">
    <property type="entry name" value="An_peroxidase_bacterial_1"/>
    <property type="match status" value="1"/>
</dbReference>
<dbReference type="InterPro" id="IPR037120">
    <property type="entry name" value="Haem_peroxidase_sf_animal"/>
</dbReference>
<dbReference type="EMBL" id="CP013342">
    <property type="protein sequence ID" value="AMU95494.1"/>
    <property type="molecule type" value="Genomic_DNA"/>
</dbReference>
<proteinExistence type="predicted"/>
<dbReference type="SUPFAM" id="SSF48113">
    <property type="entry name" value="Heme-dependent peroxidases"/>
    <property type="match status" value="1"/>
</dbReference>